<protein>
    <recommendedName>
        <fullName evidence="1">Tricalbin-1-3-like C2 domain-containing protein</fullName>
    </recommendedName>
</protein>
<evidence type="ECO:0000259" key="1">
    <source>
        <dbReference type="Pfam" id="PF24920"/>
    </source>
</evidence>
<dbReference type="Pfam" id="PF24920">
    <property type="entry name" value="C2_TCB1"/>
    <property type="match status" value="1"/>
</dbReference>
<dbReference type="PANTHER" id="PTHR46980:SF2">
    <property type="entry name" value="TRICALBIN-1-RELATED"/>
    <property type="match status" value="1"/>
</dbReference>
<organism evidence="2 3">
    <name type="scientific">Verticillium longisporum</name>
    <name type="common">Verticillium dahliae var. longisporum</name>
    <dbReference type="NCBI Taxonomy" id="100787"/>
    <lineage>
        <taxon>Eukaryota</taxon>
        <taxon>Fungi</taxon>
        <taxon>Dikarya</taxon>
        <taxon>Ascomycota</taxon>
        <taxon>Pezizomycotina</taxon>
        <taxon>Sordariomycetes</taxon>
        <taxon>Hypocreomycetidae</taxon>
        <taxon>Glomerellales</taxon>
        <taxon>Plectosphaerellaceae</taxon>
        <taxon>Verticillium</taxon>
    </lineage>
</organism>
<accession>A0A0G4NLB3</accession>
<feature type="domain" description="Tricalbin-1-3-like C2" evidence="1">
    <location>
        <begin position="1"/>
        <end position="89"/>
    </location>
</feature>
<dbReference type="AlphaFoldDB" id="A0A0G4NLB3"/>
<dbReference type="PANTHER" id="PTHR46980">
    <property type="entry name" value="TRICALBIN-1-RELATED"/>
    <property type="match status" value="1"/>
</dbReference>
<dbReference type="InterPro" id="IPR056910">
    <property type="entry name" value="TCB1-3_C2"/>
</dbReference>
<reference evidence="3" key="1">
    <citation type="submission" date="2015-05" db="EMBL/GenBank/DDBJ databases">
        <authorList>
            <person name="Fogelqvist Johan"/>
        </authorList>
    </citation>
    <scope>NUCLEOTIDE SEQUENCE [LARGE SCALE GENOMIC DNA]</scope>
</reference>
<sequence length="89" mass="10173">MEAEMPESNTHLEVWVDDMAFPSYISSAAKHKKHKFDEIGDCFIREIDFSRLTLKVREKGQAVEGNEKDKESTIAKLQGNTLDTLKQCL</sequence>
<evidence type="ECO:0000313" key="2">
    <source>
        <dbReference type="EMBL" id="CRK47209.1"/>
    </source>
</evidence>
<name>A0A0G4NLB3_VERLO</name>
<dbReference type="Proteomes" id="UP000045706">
    <property type="component" value="Unassembled WGS sequence"/>
</dbReference>
<dbReference type="InterPro" id="IPR052455">
    <property type="entry name" value="Tricalbin_domain"/>
</dbReference>
<gene>
    <name evidence="2" type="ORF">BN1723_020224</name>
</gene>
<evidence type="ECO:0000313" key="3">
    <source>
        <dbReference type="Proteomes" id="UP000045706"/>
    </source>
</evidence>
<dbReference type="EMBL" id="CVQI01036308">
    <property type="protein sequence ID" value="CRK47209.1"/>
    <property type="molecule type" value="Genomic_DNA"/>
</dbReference>
<feature type="non-terminal residue" evidence="2">
    <location>
        <position position="89"/>
    </location>
</feature>
<proteinExistence type="predicted"/>